<dbReference type="Proteomes" id="UP000694941">
    <property type="component" value="Unplaced"/>
</dbReference>
<dbReference type="InterPro" id="IPR007867">
    <property type="entry name" value="GMC_OxRtase_C"/>
</dbReference>
<organism evidence="5 6">
    <name type="scientific">Limulus polyphemus</name>
    <name type="common">Atlantic horseshoe crab</name>
    <dbReference type="NCBI Taxonomy" id="6850"/>
    <lineage>
        <taxon>Eukaryota</taxon>
        <taxon>Metazoa</taxon>
        <taxon>Ecdysozoa</taxon>
        <taxon>Arthropoda</taxon>
        <taxon>Chelicerata</taxon>
        <taxon>Merostomata</taxon>
        <taxon>Xiphosura</taxon>
        <taxon>Limulidae</taxon>
        <taxon>Limulus</taxon>
    </lineage>
</organism>
<dbReference type="Pfam" id="PF05199">
    <property type="entry name" value="GMC_oxred_C"/>
    <property type="match status" value="1"/>
</dbReference>
<dbReference type="PANTHER" id="PTHR11552">
    <property type="entry name" value="GLUCOSE-METHANOL-CHOLINE GMC OXIDOREDUCTASE"/>
    <property type="match status" value="1"/>
</dbReference>
<dbReference type="RefSeq" id="XP_013774047.1">
    <property type="nucleotide sequence ID" value="XM_013918593.1"/>
</dbReference>
<evidence type="ECO:0000259" key="4">
    <source>
        <dbReference type="PROSITE" id="PS00624"/>
    </source>
</evidence>
<feature type="domain" description="Glucose-methanol-choline oxidoreductase N-terminal" evidence="4">
    <location>
        <begin position="292"/>
        <end position="306"/>
    </location>
</feature>
<name>A0ABM1B3H2_LIMPO</name>
<dbReference type="SUPFAM" id="SSF51905">
    <property type="entry name" value="FAD/NAD(P)-binding domain"/>
    <property type="match status" value="1"/>
</dbReference>
<evidence type="ECO:0000259" key="3">
    <source>
        <dbReference type="PROSITE" id="PS00623"/>
    </source>
</evidence>
<dbReference type="GeneID" id="106459024"/>
<evidence type="ECO:0000313" key="6">
    <source>
        <dbReference type="RefSeq" id="XP_013774047.1"/>
    </source>
</evidence>
<keyword evidence="2" id="KW-0274">FAD</keyword>
<evidence type="ECO:0000313" key="5">
    <source>
        <dbReference type="Proteomes" id="UP000694941"/>
    </source>
</evidence>
<keyword evidence="2" id="KW-0285">Flavoprotein</keyword>
<dbReference type="Gene3D" id="3.30.410.40">
    <property type="match status" value="1"/>
</dbReference>
<dbReference type="InterPro" id="IPR000172">
    <property type="entry name" value="GMC_OxRdtase_N"/>
</dbReference>
<evidence type="ECO:0000256" key="2">
    <source>
        <dbReference type="RuleBase" id="RU003968"/>
    </source>
</evidence>
<dbReference type="SUPFAM" id="SSF54373">
    <property type="entry name" value="FAD-linked reductases, C-terminal domain"/>
    <property type="match status" value="1"/>
</dbReference>
<sequence length="575" mass="63531">MPSLLSFEQVMLPLLTAFFFRAWDRQFEMKQRRIESEYDYVIVGAGSAGAVLANRLSEDVLTKVLLLEAGGLPDVMTEVPLFAGELQQSSFDWGYTTEPQETACLGQVERRSHWPRGKGLGGSSLINYMLYVRGNSRDYDNWVQQGAHGWSWKDVFPYFLKSEDNRNPDIAYNGYHGRGGPLTVETPAYISPLGHRFVEAGKILGYPNVDINGPIQSGFTVPQGTVRNGARCSTSKAYLQDIMDRPNLKVLINAHVTKIYIDNKRRARAVQFDYEGLSRTVFARREIVLAAGAINTPQLLMLSGIGVRNHLESLGLPVIADLPVGLNLQDHVGSAGVHFLIDKPYSIILPRYKKSYLIHDFLLRGGGPLTILGGCEGLGFIKTPFANASEDFPDAEIHFISSSPSSDGGRTIRKVQGIGSKVCIYIYFNHPDDIKTLRDGMSLKISINVGLSEPFKAFNTTLFEPPFPGCEKHQMWGDDYLECVAKTYSITIYHPVGTCKMGDPSDPTTVVDSKLRVKGIKSLRVADASIMPTIVSGNTNAPVIMIGEKAADLIRGVIPNEVNDKKWSTTKFSVL</sequence>
<dbReference type="InterPro" id="IPR036188">
    <property type="entry name" value="FAD/NAD-bd_sf"/>
</dbReference>
<dbReference type="PROSITE" id="PS00624">
    <property type="entry name" value="GMC_OXRED_2"/>
    <property type="match status" value="1"/>
</dbReference>
<dbReference type="InterPro" id="IPR012132">
    <property type="entry name" value="GMC_OxRdtase"/>
</dbReference>
<dbReference type="Pfam" id="PF00732">
    <property type="entry name" value="GMC_oxred_N"/>
    <property type="match status" value="1"/>
</dbReference>
<proteinExistence type="inferred from homology"/>
<comment type="similarity">
    <text evidence="1 2">Belongs to the GMC oxidoreductase family.</text>
</comment>
<feature type="domain" description="Glucose-methanol-choline oxidoreductase N-terminal" evidence="3">
    <location>
        <begin position="117"/>
        <end position="140"/>
    </location>
</feature>
<dbReference type="PIRSF" id="PIRSF000137">
    <property type="entry name" value="Alcohol_oxidase"/>
    <property type="match status" value="1"/>
</dbReference>
<reference evidence="6" key="1">
    <citation type="submission" date="2025-08" db="UniProtKB">
        <authorList>
            <consortium name="RefSeq"/>
        </authorList>
    </citation>
    <scope>IDENTIFICATION</scope>
    <source>
        <tissue evidence="6">Muscle</tissue>
    </source>
</reference>
<dbReference type="PROSITE" id="PS00623">
    <property type="entry name" value="GMC_OXRED_1"/>
    <property type="match status" value="1"/>
</dbReference>
<protein>
    <submittedName>
        <fullName evidence="6">Glucose dehydrogenase [FAD, quinone]-like</fullName>
    </submittedName>
</protein>
<gene>
    <name evidence="6" type="primary">LOC106459024</name>
</gene>
<evidence type="ECO:0000256" key="1">
    <source>
        <dbReference type="ARBA" id="ARBA00010790"/>
    </source>
</evidence>
<dbReference type="PANTHER" id="PTHR11552:SF227">
    <property type="entry name" value="GLUCOSE DEHYDROGENASE [FAD, QUINONE]-LIKE PROTEIN"/>
    <property type="match status" value="1"/>
</dbReference>
<accession>A0ABM1B3H2</accession>
<dbReference type="Gene3D" id="3.50.50.60">
    <property type="entry name" value="FAD/NAD(P)-binding domain"/>
    <property type="match status" value="1"/>
</dbReference>
<keyword evidence="5" id="KW-1185">Reference proteome</keyword>